<dbReference type="AlphaFoldDB" id="F4QF81"/>
<feature type="compositionally biased region" description="Gly residues" evidence="1">
    <location>
        <begin position="87"/>
        <end position="102"/>
    </location>
</feature>
<feature type="transmembrane region" description="Helical" evidence="2">
    <location>
        <begin position="297"/>
        <end position="320"/>
    </location>
</feature>
<feature type="compositionally biased region" description="Polar residues" evidence="1">
    <location>
        <begin position="1"/>
        <end position="27"/>
    </location>
</feature>
<keyword evidence="2" id="KW-0472">Membrane</keyword>
<gene>
    <name evidence="3" type="ORF">DFA_12005</name>
</gene>
<organism evidence="3 4">
    <name type="scientific">Cavenderia fasciculata</name>
    <name type="common">Slime mold</name>
    <name type="synonym">Dictyostelium fasciculatum</name>
    <dbReference type="NCBI Taxonomy" id="261658"/>
    <lineage>
        <taxon>Eukaryota</taxon>
        <taxon>Amoebozoa</taxon>
        <taxon>Evosea</taxon>
        <taxon>Eumycetozoa</taxon>
        <taxon>Dictyostelia</taxon>
        <taxon>Acytosteliales</taxon>
        <taxon>Cavenderiaceae</taxon>
        <taxon>Cavenderia</taxon>
    </lineage>
</organism>
<keyword evidence="2" id="KW-0812">Transmembrane</keyword>
<dbReference type="RefSeq" id="XP_004350944.1">
    <property type="nucleotide sequence ID" value="XM_004350892.1"/>
</dbReference>
<evidence type="ECO:0008006" key="5">
    <source>
        <dbReference type="Google" id="ProtNLM"/>
    </source>
</evidence>
<dbReference type="OrthoDB" id="16174at2759"/>
<dbReference type="STRING" id="1054147.F4QF81"/>
<reference evidence="4" key="1">
    <citation type="journal article" date="2011" name="Genome Res.">
        <title>Phylogeny-wide analysis of social amoeba genomes highlights ancient origins for complex intercellular communication.</title>
        <authorList>
            <person name="Heidel A.J."/>
            <person name="Lawal H.M."/>
            <person name="Felder M."/>
            <person name="Schilde C."/>
            <person name="Helps N.R."/>
            <person name="Tunggal B."/>
            <person name="Rivero F."/>
            <person name="John U."/>
            <person name="Schleicher M."/>
            <person name="Eichinger L."/>
            <person name="Platzer M."/>
            <person name="Noegel A.A."/>
            <person name="Schaap P."/>
            <person name="Gloeckner G."/>
        </authorList>
    </citation>
    <scope>NUCLEOTIDE SEQUENCE [LARGE SCALE GENOMIC DNA]</scope>
    <source>
        <strain evidence="4">SH3</strain>
    </source>
</reference>
<feature type="transmembrane region" description="Helical" evidence="2">
    <location>
        <begin position="187"/>
        <end position="206"/>
    </location>
</feature>
<evidence type="ECO:0000313" key="4">
    <source>
        <dbReference type="Proteomes" id="UP000007797"/>
    </source>
</evidence>
<feature type="transmembrane region" description="Helical" evidence="2">
    <location>
        <begin position="153"/>
        <end position="175"/>
    </location>
</feature>
<accession>F4QF81</accession>
<sequence length="325" mass="37857">MQSLESFITSPSSLLHGKQQQETSIEFQSLADHPSHHHNHPHNHNHHNHHDHHHHHHPHHHHPHYDHHHHHEDEFPYDNTPNDHGGIELGKGTNRGGGGGVGINIPPIQQQQQQVQQSHPIFNTGRMRTSGPRVVPDVVLTEPPRPTGLLMRFIFLFHPILLFLFVLPGILSFWILFITGVNSVKPYFYIVFLLVPFIFQIILLIYHSRSCLFLSYGRQAVSRKFYNGSPLDDQRYQLVDLHTHSVVALLDKSIQDERAFYLYLPISNQVFNMTYYHTTFRINPIGQWQVIFTWKALLSFLVFGLLITEFILLIALRSWFADLFQ</sequence>
<feature type="compositionally biased region" description="Basic residues" evidence="1">
    <location>
        <begin position="35"/>
        <end position="70"/>
    </location>
</feature>
<evidence type="ECO:0000256" key="2">
    <source>
        <dbReference type="SAM" id="Phobius"/>
    </source>
</evidence>
<keyword evidence="2" id="KW-1133">Transmembrane helix</keyword>
<dbReference type="KEGG" id="dfa:DFA_12005"/>
<dbReference type="EMBL" id="GL883029">
    <property type="protein sequence ID" value="EGG14235.1"/>
    <property type="molecule type" value="Genomic_DNA"/>
</dbReference>
<protein>
    <recommendedName>
        <fullName evidence="5">Transmembrane protein</fullName>
    </recommendedName>
</protein>
<name>F4QF81_CACFS</name>
<keyword evidence="4" id="KW-1185">Reference proteome</keyword>
<feature type="region of interest" description="Disordered" evidence="1">
    <location>
        <begin position="1"/>
        <end position="105"/>
    </location>
</feature>
<evidence type="ECO:0000313" key="3">
    <source>
        <dbReference type="EMBL" id="EGG14235.1"/>
    </source>
</evidence>
<proteinExistence type="predicted"/>
<dbReference type="Proteomes" id="UP000007797">
    <property type="component" value="Unassembled WGS sequence"/>
</dbReference>
<evidence type="ECO:0000256" key="1">
    <source>
        <dbReference type="SAM" id="MobiDB-lite"/>
    </source>
</evidence>
<dbReference type="GeneID" id="14865246"/>